<proteinExistence type="inferred from homology"/>
<evidence type="ECO:0000256" key="6">
    <source>
        <dbReference type="RuleBase" id="RU000382"/>
    </source>
</evidence>
<dbReference type="InterPro" id="IPR015421">
    <property type="entry name" value="PyrdxlP-dep_Trfase_major"/>
</dbReference>
<evidence type="ECO:0000256" key="2">
    <source>
        <dbReference type="ARBA" id="ARBA00009533"/>
    </source>
</evidence>
<dbReference type="Pfam" id="PF00282">
    <property type="entry name" value="Pyridoxal_deC"/>
    <property type="match status" value="1"/>
</dbReference>
<dbReference type="SUPFAM" id="SSF53383">
    <property type="entry name" value="PLP-dependent transferases"/>
    <property type="match status" value="1"/>
</dbReference>
<name>A0ABX2PU81_9RHOB</name>
<evidence type="ECO:0000256" key="3">
    <source>
        <dbReference type="ARBA" id="ARBA00022793"/>
    </source>
</evidence>
<keyword evidence="4 6" id="KW-0663">Pyridoxal phosphate</keyword>
<evidence type="ECO:0000256" key="1">
    <source>
        <dbReference type="ARBA" id="ARBA00001933"/>
    </source>
</evidence>
<keyword evidence="7" id="KW-0032">Aminotransferase</keyword>
<dbReference type="Proteomes" id="UP000630805">
    <property type="component" value="Unassembled WGS sequence"/>
</dbReference>
<evidence type="ECO:0000313" key="7">
    <source>
        <dbReference type="EMBL" id="NVO56931.1"/>
    </source>
</evidence>
<dbReference type="InterPro" id="IPR015424">
    <property type="entry name" value="PyrdxlP-dep_Trfase"/>
</dbReference>
<dbReference type="InterPro" id="IPR002129">
    <property type="entry name" value="PyrdxlP-dep_de-COase"/>
</dbReference>
<keyword evidence="3" id="KW-0210">Decarboxylase</keyword>
<dbReference type="Gene3D" id="3.90.1150.10">
    <property type="entry name" value="Aspartate Aminotransferase, domain 1"/>
    <property type="match status" value="1"/>
</dbReference>
<keyword evidence="7" id="KW-0808">Transferase</keyword>
<accession>A0ABX2PU81</accession>
<dbReference type="PANTHER" id="PTHR11999:SF70">
    <property type="entry name" value="MIP05841P"/>
    <property type="match status" value="1"/>
</dbReference>
<organism evidence="7 8">
    <name type="scientific">Ruegeria haliotis</name>
    <dbReference type="NCBI Taxonomy" id="2747601"/>
    <lineage>
        <taxon>Bacteria</taxon>
        <taxon>Pseudomonadati</taxon>
        <taxon>Pseudomonadota</taxon>
        <taxon>Alphaproteobacteria</taxon>
        <taxon>Rhodobacterales</taxon>
        <taxon>Roseobacteraceae</taxon>
        <taxon>Ruegeria</taxon>
    </lineage>
</organism>
<dbReference type="InterPro" id="IPR015422">
    <property type="entry name" value="PyrdxlP-dep_Trfase_small"/>
</dbReference>
<dbReference type="InterPro" id="IPR010977">
    <property type="entry name" value="Aromatic_deC"/>
</dbReference>
<dbReference type="GO" id="GO:0008483">
    <property type="term" value="F:transaminase activity"/>
    <property type="evidence" value="ECO:0007669"/>
    <property type="project" value="UniProtKB-KW"/>
</dbReference>
<reference evidence="7 8" key="1">
    <citation type="submission" date="2020-06" db="EMBL/GenBank/DDBJ databases">
        <authorList>
            <person name="Cao W.R."/>
        </authorList>
    </citation>
    <scope>NUCLEOTIDE SEQUENCE [LARGE SCALE GENOMIC DNA]</scope>
    <source>
        <strain evidence="7 8">B1Z28</strain>
    </source>
</reference>
<evidence type="ECO:0000256" key="5">
    <source>
        <dbReference type="ARBA" id="ARBA00023239"/>
    </source>
</evidence>
<sequence>MTQALDQAATLAKTWLEGLDERKVNSTASLETLRSRFSGPLPANGEEPVTVVQTLARDMQDGLLGSAGGRFFAWVIGGGLEAALAADWLVSTWDQNAALYACGPAAAVVEEQAGIWLKELFDLPRDASFAFTTGCQLAHMTSLAAARHAVLKADGWDVEENGLIGAPDLKVLVNDQKHGSIRQAVNFLGLGQSSLVQLKTDSTGRVLTSELEQALSEHKGPKILVLNAADLNIGAFDDYRTLIPMAKNAGAWVHIDGAFGLFARTSAKYSHLANGLELADSWATDGHKWLNVPFDCGVAIIRDQAAHKAAMTIAADYIAPAGAARDQIDWNPEWSRRARGVPVYAALKQLGRSGIEDMIDRCCAHCQAIVRGIGALDNAHVVFDPQLNQGLVRFARPGDTGEEGDLYTKEIMSRINATGEAFFSDTVWQGRRAMRVSVVNCRTNESDVTRAVEAAQWALQMDKVECVS</sequence>
<comment type="caution">
    <text evidence="7">The sequence shown here is derived from an EMBL/GenBank/DDBJ whole genome shotgun (WGS) entry which is preliminary data.</text>
</comment>
<gene>
    <name evidence="7" type="ORF">HW561_14140</name>
</gene>
<dbReference type="EMBL" id="JABXWT010000008">
    <property type="protein sequence ID" value="NVO56931.1"/>
    <property type="molecule type" value="Genomic_DNA"/>
</dbReference>
<keyword evidence="5 6" id="KW-0456">Lyase</keyword>
<dbReference type="RefSeq" id="WP_176865851.1">
    <property type="nucleotide sequence ID" value="NZ_JABXWT010000008.1"/>
</dbReference>
<evidence type="ECO:0000313" key="8">
    <source>
        <dbReference type="Proteomes" id="UP000630805"/>
    </source>
</evidence>
<dbReference type="Gene3D" id="3.40.640.10">
    <property type="entry name" value="Type I PLP-dependent aspartate aminotransferase-like (Major domain)"/>
    <property type="match status" value="1"/>
</dbReference>
<comment type="similarity">
    <text evidence="2 6">Belongs to the group II decarboxylase family.</text>
</comment>
<evidence type="ECO:0000256" key="4">
    <source>
        <dbReference type="ARBA" id="ARBA00022898"/>
    </source>
</evidence>
<dbReference type="PANTHER" id="PTHR11999">
    <property type="entry name" value="GROUP II PYRIDOXAL-5-PHOSPHATE DECARBOXYLASE"/>
    <property type="match status" value="1"/>
</dbReference>
<protein>
    <submittedName>
        <fullName evidence="7">Aspartate aminotransferase family protein</fullName>
    </submittedName>
</protein>
<comment type="cofactor">
    <cofactor evidence="1 6">
        <name>pyridoxal 5'-phosphate</name>
        <dbReference type="ChEBI" id="CHEBI:597326"/>
    </cofactor>
</comment>
<keyword evidence="8" id="KW-1185">Reference proteome</keyword>